<dbReference type="GO" id="GO:0032259">
    <property type="term" value="P:methylation"/>
    <property type="evidence" value="ECO:0007669"/>
    <property type="project" value="UniProtKB-KW"/>
</dbReference>
<dbReference type="InterPro" id="IPR004114">
    <property type="entry name" value="THUMP_dom"/>
</dbReference>
<reference evidence="3 4" key="1">
    <citation type="submission" date="2018-05" db="EMBL/GenBank/DDBJ databases">
        <title>Complete Genome Sequences of Extremely Thermoacidophilic, Metal-Mobilizing Type-Strain Members of the Archaeal Family Sulfolobaceae: Acidianus brierleyi DSM-1651T, Acidianus sulfidivorans DSM-18786T, Metallosphaera hakonensis DSM-7519T, and Metallosphaera prunae DSM-10039T.</title>
        <authorList>
            <person name="Counts J.A."/>
            <person name="Kelly R.M."/>
        </authorList>
    </citation>
    <scope>NUCLEOTIDE SEQUENCE [LARGE SCALE GENOMIC DNA]</scope>
    <source>
        <strain evidence="3 4">JP7</strain>
    </source>
</reference>
<dbReference type="OrthoDB" id="34466at2157"/>
<proteinExistence type="predicted"/>
<feature type="domain" description="THUMP" evidence="2">
    <location>
        <begin position="51"/>
        <end position="152"/>
    </location>
</feature>
<dbReference type="EMBL" id="CP029288">
    <property type="protein sequence ID" value="AWR97043.1"/>
    <property type="molecule type" value="Genomic_DNA"/>
</dbReference>
<evidence type="ECO:0000313" key="4">
    <source>
        <dbReference type="Proteomes" id="UP000248410"/>
    </source>
</evidence>
<dbReference type="PROSITE" id="PS51165">
    <property type="entry name" value="THUMP"/>
    <property type="match status" value="1"/>
</dbReference>
<protein>
    <submittedName>
        <fullName evidence="3">RNA methyltransferase</fullName>
    </submittedName>
</protein>
<keyword evidence="3" id="KW-0808">Transferase</keyword>
<evidence type="ECO:0000256" key="1">
    <source>
        <dbReference type="PROSITE-ProRule" id="PRU00529"/>
    </source>
</evidence>
<evidence type="ECO:0000259" key="2">
    <source>
        <dbReference type="PROSITE" id="PS51165"/>
    </source>
</evidence>
<dbReference type="AlphaFoldDB" id="A0A2U9IM08"/>
<dbReference type="Pfam" id="PF02926">
    <property type="entry name" value="THUMP"/>
    <property type="match status" value="1"/>
</dbReference>
<dbReference type="RefSeq" id="WP_110379933.1">
    <property type="nucleotide sequence ID" value="NZ_CP029288.2"/>
</dbReference>
<dbReference type="GO" id="GO:0006400">
    <property type="term" value="P:tRNA modification"/>
    <property type="evidence" value="ECO:0007669"/>
    <property type="project" value="InterPro"/>
</dbReference>
<name>A0A2U9IM08_9CREN</name>
<dbReference type="GO" id="GO:0003723">
    <property type="term" value="F:RNA binding"/>
    <property type="evidence" value="ECO:0007669"/>
    <property type="project" value="UniProtKB-UniRule"/>
</dbReference>
<keyword evidence="3" id="KW-0489">Methyltransferase</keyword>
<accession>A0A2U9IM08</accession>
<gene>
    <name evidence="3" type="ORF">DFR86_05340</name>
</gene>
<keyword evidence="1" id="KW-0694">RNA-binding</keyword>
<evidence type="ECO:0000313" key="3">
    <source>
        <dbReference type="EMBL" id="AWR97043.1"/>
    </source>
</evidence>
<dbReference type="GO" id="GO:0008168">
    <property type="term" value="F:methyltransferase activity"/>
    <property type="evidence" value="ECO:0007669"/>
    <property type="project" value="UniProtKB-KW"/>
</dbReference>
<organism evidence="3 4">
    <name type="scientific">Acidianus sulfidivorans JP7</name>
    <dbReference type="NCBI Taxonomy" id="619593"/>
    <lineage>
        <taxon>Archaea</taxon>
        <taxon>Thermoproteota</taxon>
        <taxon>Thermoprotei</taxon>
        <taxon>Sulfolobales</taxon>
        <taxon>Sulfolobaceae</taxon>
        <taxon>Acidianus</taxon>
    </lineage>
</organism>
<dbReference type="Proteomes" id="UP000248410">
    <property type="component" value="Chromosome"/>
</dbReference>
<dbReference type="InterPro" id="IPR040183">
    <property type="entry name" value="THUMPD1-like"/>
</dbReference>
<sequence>MQPKLIITTKPGKSRKCGIEILNRILLKDENAKVEEIIPNVYFLFTSLPSLQAYGLIISAPPSCIAKIFIVDQILDNTNELYDIAKQLLISKKTKKFYVECINRNTKNADCRSIEIGIGLSVKNIIGIDYKNPDYILFVNIINGKYYLSLMRKGEEKLSVKSL</sequence>
<dbReference type="KEGG" id="asul:DFR86_05340"/>
<dbReference type="GeneID" id="36837371"/>
<dbReference type="CDD" id="cd11717">
    <property type="entry name" value="THUMP_THUMPD1_like"/>
    <property type="match status" value="1"/>
</dbReference>
<dbReference type="SUPFAM" id="SSF143437">
    <property type="entry name" value="THUMP domain-like"/>
    <property type="match status" value="1"/>
</dbReference>
<keyword evidence="4" id="KW-1185">Reference proteome</keyword>